<gene>
    <name evidence="1" type="ORF">SAMN04489740_2854</name>
</gene>
<accession>A0A1H5MCE1</accession>
<reference evidence="1 2" key="1">
    <citation type="submission" date="2016-10" db="EMBL/GenBank/DDBJ databases">
        <authorList>
            <person name="de Groot N.N."/>
        </authorList>
    </citation>
    <scope>NUCLEOTIDE SEQUENCE [LARGE SCALE GENOMIC DNA]</scope>
    <source>
        <strain evidence="1 2">DSM 22274</strain>
    </source>
</reference>
<dbReference type="AlphaFoldDB" id="A0A1H5MCE1"/>
<dbReference type="Proteomes" id="UP000182725">
    <property type="component" value="Unassembled WGS sequence"/>
</dbReference>
<sequence length="110" mass="12293">MLAGLIAAFTGFFSYITRYANLDSLAGTIDESLYEQITQMFIPEKVLLLGELFSLSLVRSVLFGASPLDRKYSEQGDRYSHEKFLTFSDENVLGDLYPARFDFSSVGVVA</sequence>
<proteinExistence type="predicted"/>
<name>A0A1H5MCE1_9MICC</name>
<organism evidence="1 2">
    <name type="scientific">Arthrobacter alpinus</name>
    <dbReference type="NCBI Taxonomy" id="656366"/>
    <lineage>
        <taxon>Bacteria</taxon>
        <taxon>Bacillati</taxon>
        <taxon>Actinomycetota</taxon>
        <taxon>Actinomycetes</taxon>
        <taxon>Micrococcales</taxon>
        <taxon>Micrococcaceae</taxon>
        <taxon>Arthrobacter</taxon>
    </lineage>
</organism>
<evidence type="ECO:0000313" key="2">
    <source>
        <dbReference type="Proteomes" id="UP000182725"/>
    </source>
</evidence>
<protein>
    <submittedName>
        <fullName evidence="1">Uncharacterized protein</fullName>
    </submittedName>
</protein>
<evidence type="ECO:0000313" key="1">
    <source>
        <dbReference type="EMBL" id="SEE86740.1"/>
    </source>
</evidence>
<dbReference type="EMBL" id="FNTV01000001">
    <property type="protein sequence ID" value="SEE86740.1"/>
    <property type="molecule type" value="Genomic_DNA"/>
</dbReference>